<evidence type="ECO:0000313" key="1">
    <source>
        <dbReference type="EMBL" id="GBM99619.1"/>
    </source>
</evidence>
<dbReference type="EMBL" id="BGPR01004434">
    <property type="protein sequence ID" value="GBM99619.1"/>
    <property type="molecule type" value="Genomic_DNA"/>
</dbReference>
<proteinExistence type="predicted"/>
<comment type="caution">
    <text evidence="1">The sequence shown here is derived from an EMBL/GenBank/DDBJ whole genome shotgun (WGS) entry which is preliminary data.</text>
</comment>
<organism evidence="1 2">
    <name type="scientific">Araneus ventricosus</name>
    <name type="common">Orbweaver spider</name>
    <name type="synonym">Epeira ventricosa</name>
    <dbReference type="NCBI Taxonomy" id="182803"/>
    <lineage>
        <taxon>Eukaryota</taxon>
        <taxon>Metazoa</taxon>
        <taxon>Ecdysozoa</taxon>
        <taxon>Arthropoda</taxon>
        <taxon>Chelicerata</taxon>
        <taxon>Arachnida</taxon>
        <taxon>Araneae</taxon>
        <taxon>Araneomorphae</taxon>
        <taxon>Entelegynae</taxon>
        <taxon>Araneoidea</taxon>
        <taxon>Araneidae</taxon>
        <taxon>Araneus</taxon>
    </lineage>
</organism>
<keyword evidence="2" id="KW-1185">Reference proteome</keyword>
<accession>A0A4Y2KCS5</accession>
<dbReference type="AlphaFoldDB" id="A0A4Y2KCS5"/>
<sequence>MRLCKLSLYQEGILCRFGWRSPSPDKIAIWVHLSRSNDWHRLPSLVFLETLHFLLTMPARAPSFAPCRTMDALFLEHDFFYSKKQSSVLFLQKVATGFGSKPTGVSISSVQAFVTLILMQEL</sequence>
<protein>
    <submittedName>
        <fullName evidence="1">Uncharacterized protein</fullName>
    </submittedName>
</protein>
<evidence type="ECO:0000313" key="2">
    <source>
        <dbReference type="Proteomes" id="UP000499080"/>
    </source>
</evidence>
<name>A0A4Y2KCS5_ARAVE</name>
<dbReference type="Proteomes" id="UP000499080">
    <property type="component" value="Unassembled WGS sequence"/>
</dbReference>
<reference evidence="1 2" key="1">
    <citation type="journal article" date="2019" name="Sci. Rep.">
        <title>Orb-weaving spider Araneus ventricosus genome elucidates the spidroin gene catalogue.</title>
        <authorList>
            <person name="Kono N."/>
            <person name="Nakamura H."/>
            <person name="Ohtoshi R."/>
            <person name="Moran D.A.P."/>
            <person name="Shinohara A."/>
            <person name="Yoshida Y."/>
            <person name="Fujiwara M."/>
            <person name="Mori M."/>
            <person name="Tomita M."/>
            <person name="Arakawa K."/>
        </authorList>
    </citation>
    <scope>NUCLEOTIDE SEQUENCE [LARGE SCALE GENOMIC DNA]</scope>
</reference>
<gene>
    <name evidence="1" type="ORF">AVEN_216734_1</name>
</gene>